<accession>A0A284R9I2</accession>
<dbReference type="EMBL" id="FUEG01000006">
    <property type="protein sequence ID" value="SJL05366.1"/>
    <property type="molecule type" value="Genomic_DNA"/>
</dbReference>
<protein>
    <submittedName>
        <fullName evidence="1">Uncharacterized protein</fullName>
    </submittedName>
</protein>
<evidence type="ECO:0000313" key="1">
    <source>
        <dbReference type="EMBL" id="SJL05366.1"/>
    </source>
</evidence>
<sequence>MLKQRLRGRVPMLERISIEAIFMGQENKNCAVAFSIMSITSPNSYGYSLYPILSYYISGTEPILKTPSPNSHKAFIISVLPPLGQSWNHSSPPSNQYWGPSAWYWLQNRRRAHRKLPKQYSRVPTESINMR</sequence>
<dbReference type="OrthoDB" id="14784at2759"/>
<reference evidence="2" key="1">
    <citation type="journal article" date="2017" name="Nat. Ecol. Evol.">
        <title>Genome expansion and lineage-specific genetic innovations in the forest pathogenic fungi Armillaria.</title>
        <authorList>
            <person name="Sipos G."/>
            <person name="Prasanna A.N."/>
            <person name="Walter M.C."/>
            <person name="O'Connor E."/>
            <person name="Balint B."/>
            <person name="Krizsan K."/>
            <person name="Kiss B."/>
            <person name="Hess J."/>
            <person name="Varga T."/>
            <person name="Slot J."/>
            <person name="Riley R."/>
            <person name="Boka B."/>
            <person name="Rigling D."/>
            <person name="Barry K."/>
            <person name="Lee J."/>
            <person name="Mihaltcheva S."/>
            <person name="LaButti K."/>
            <person name="Lipzen A."/>
            <person name="Waldron R."/>
            <person name="Moloney N.M."/>
            <person name="Sperisen C."/>
            <person name="Kredics L."/>
            <person name="Vagvoelgyi C."/>
            <person name="Patrignani A."/>
            <person name="Fitzpatrick D."/>
            <person name="Nagy I."/>
            <person name="Doyle S."/>
            <person name="Anderson J.B."/>
            <person name="Grigoriev I.V."/>
            <person name="Gueldener U."/>
            <person name="Muensterkoetter M."/>
            <person name="Nagy L.G."/>
        </authorList>
    </citation>
    <scope>NUCLEOTIDE SEQUENCE [LARGE SCALE GENOMIC DNA]</scope>
    <source>
        <strain evidence="2">C18/9</strain>
    </source>
</reference>
<gene>
    <name evidence="1" type="ORF">ARMOST_08733</name>
</gene>
<evidence type="ECO:0000313" key="2">
    <source>
        <dbReference type="Proteomes" id="UP000219338"/>
    </source>
</evidence>
<name>A0A284R9I2_ARMOS</name>
<dbReference type="AlphaFoldDB" id="A0A284R9I2"/>
<dbReference type="Proteomes" id="UP000219338">
    <property type="component" value="Unassembled WGS sequence"/>
</dbReference>
<proteinExistence type="predicted"/>
<keyword evidence="2" id="KW-1185">Reference proteome</keyword>
<organism evidence="1 2">
    <name type="scientific">Armillaria ostoyae</name>
    <name type="common">Armillaria root rot fungus</name>
    <dbReference type="NCBI Taxonomy" id="47428"/>
    <lineage>
        <taxon>Eukaryota</taxon>
        <taxon>Fungi</taxon>
        <taxon>Dikarya</taxon>
        <taxon>Basidiomycota</taxon>
        <taxon>Agaricomycotina</taxon>
        <taxon>Agaricomycetes</taxon>
        <taxon>Agaricomycetidae</taxon>
        <taxon>Agaricales</taxon>
        <taxon>Marasmiineae</taxon>
        <taxon>Physalacriaceae</taxon>
        <taxon>Armillaria</taxon>
    </lineage>
</organism>